<comment type="caution">
    <text evidence="1">The sequence shown here is derived from an EMBL/GenBank/DDBJ whole genome shotgun (WGS) entry which is preliminary data.</text>
</comment>
<protein>
    <recommendedName>
        <fullName evidence="3">Histidine kinase/HSP90-like ATPase domain-containing protein</fullName>
    </recommendedName>
</protein>
<organism evidence="1 2">
    <name type="scientific">Streptomyces gardneri</name>
    <dbReference type="NCBI Taxonomy" id="66892"/>
    <lineage>
        <taxon>Bacteria</taxon>
        <taxon>Bacillati</taxon>
        <taxon>Actinomycetota</taxon>
        <taxon>Actinomycetes</taxon>
        <taxon>Kitasatosporales</taxon>
        <taxon>Streptomycetaceae</taxon>
        <taxon>Streptomyces</taxon>
    </lineage>
</organism>
<gene>
    <name evidence="1" type="ORF">SGA01_37750</name>
</gene>
<reference evidence="1 2" key="1">
    <citation type="submission" date="2019-06" db="EMBL/GenBank/DDBJ databases">
        <title>Whole genome shotgun sequence of Streptomyces gardneri NBRC 12865.</title>
        <authorList>
            <person name="Hosoyama A."/>
            <person name="Uohara A."/>
            <person name="Ohji S."/>
            <person name="Ichikawa N."/>
        </authorList>
    </citation>
    <scope>NUCLEOTIDE SEQUENCE [LARGE SCALE GENOMIC DNA]</scope>
    <source>
        <strain evidence="1 2">NBRC 12865</strain>
    </source>
</reference>
<keyword evidence="2" id="KW-1185">Reference proteome</keyword>
<accession>A0A4Y3RQK5</accession>
<dbReference type="Proteomes" id="UP000315226">
    <property type="component" value="Unassembled WGS sequence"/>
</dbReference>
<dbReference type="AlphaFoldDB" id="A0A4Y3RQK5"/>
<dbReference type="RefSeq" id="WP_255325211.1">
    <property type="nucleotide sequence ID" value="NZ_BJMN01000023.1"/>
</dbReference>
<evidence type="ECO:0000313" key="2">
    <source>
        <dbReference type="Proteomes" id="UP000315226"/>
    </source>
</evidence>
<evidence type="ECO:0008006" key="3">
    <source>
        <dbReference type="Google" id="ProtNLM"/>
    </source>
</evidence>
<sequence>MERLDADATKVTVTIERSATGAVDKVMTADDGEGITPEGCTTAFEKIGGSWKKHSHTTVGGRPLHGRAGQGRLRAFALGAFIRWTTVAKGIDGLRKTTVTAHNASRNDFPIGDSTPTDEPTGTLVEAWGRQSVVLDRLTADRARSLLTTEFAPYLARYPKVEIVFDGEKIDPTAVIQKQSEERVEFEHDGAMETAVVRIIEWDIAGGT</sequence>
<dbReference type="SUPFAM" id="SSF55874">
    <property type="entry name" value="ATPase domain of HSP90 chaperone/DNA topoisomerase II/histidine kinase"/>
    <property type="match status" value="1"/>
</dbReference>
<dbReference type="InterPro" id="IPR036890">
    <property type="entry name" value="HATPase_C_sf"/>
</dbReference>
<dbReference type="Pfam" id="PF13589">
    <property type="entry name" value="HATPase_c_3"/>
    <property type="match status" value="1"/>
</dbReference>
<dbReference type="Gene3D" id="3.30.565.10">
    <property type="entry name" value="Histidine kinase-like ATPase, C-terminal domain"/>
    <property type="match status" value="1"/>
</dbReference>
<proteinExistence type="predicted"/>
<name>A0A4Y3RQK5_9ACTN</name>
<evidence type="ECO:0000313" key="1">
    <source>
        <dbReference type="EMBL" id="GEB58170.1"/>
    </source>
</evidence>
<dbReference type="EMBL" id="BJMN01000023">
    <property type="protein sequence ID" value="GEB58170.1"/>
    <property type="molecule type" value="Genomic_DNA"/>
</dbReference>